<name>A0A127VAC1_9SPHI</name>
<dbReference type="PATRIC" id="fig|188932.3.peg.1389"/>
<evidence type="ECO:0000313" key="2">
    <source>
        <dbReference type="Proteomes" id="UP000071561"/>
    </source>
</evidence>
<gene>
    <name evidence="1" type="ORF">AY601_1336</name>
</gene>
<evidence type="ECO:0000313" key="1">
    <source>
        <dbReference type="EMBL" id="AMP98254.1"/>
    </source>
</evidence>
<dbReference type="AlphaFoldDB" id="A0A127VAC1"/>
<sequence length="1053" mass="122773">MNHILNDDDILENYLTQELFPSIQRGDVTLFLGAGSSVTDKKFLGSQIIDYYESKLAIQLGISDLVEFMDMISAMPNFVRDDFDNYISTLLSKLIPTDTHKIIASANWNQIITTNVDLILERAFDSIQNTYNENKSLRPIRNISETRGQPSNSILKYIKLNGCISDKNKYPLIFSTKDFISQKKYHNSVLQSLSDLPPNSKFVTIGYSFTDPISKNLIKYFDSFNFRHRKPIICFDPYIQDGRLDYLKEKGIFVIKLDVESLFKRFIAWEETKAASVVIRKSITFKNINDESISIPSKLKLALGNNIIQLSDSSKIPSTNPILFYQGEKPSYDTVRKNNDVIKTSKLDDIRGEIIKIIKKNAEKSIPVIFLTGSFGTGKSTFAYRLINSLIHDVSLNALAFEFYDLSILRTQDLGELFSLTDAENIIITCQEVEIDSSFKEFMDLRNKLSSEQFSKFNIYFIVSIRENILIKFTNAYKYKNVHQLNIDSKINELEASELVDKLSGVDLVKFRDPGEKRQLINTIIKDFQGDTFISLISMITNNNFDDIIYSAYFQLSKTAKDAFLFTSLLYQYKILMPSGLLMRLVSKDWAEFEQDVLKYDSKGILIQDYITGSSSPDIYFRTRHSIISEHLVSRILKNQDQKFDKVKKIVSHLIESDYSAKLFVDLIKSLRYNNAFPEDRMNILFDIADPIFETNPHFVQHYALNLQLRRTETSIKKGIDKIRYAESFLDHRNHRLIHRRAVLHFELAKIYQRNGNYANTWINLEEARDLFEVKRLEDPFSSFSYVDNLNLELWVLDKLNLEETDLLLLHIKIQGLFDFAINSIFEDLDKILKLKYQYYRSLESSLSPSDTSLIDYLEELYENEDTRPYSLVLKYNYLSQKKLEDKAFALIPELENLIYNNEVAKLLFTYYGRNLNIFDNRQKYFNLIKMGYNFPAKDRLRYHFYSYVAESYNLNFTYVSDHIHSIMNLDSNINPDLHELWLDENYEIKSFTGIIYNTQKGFTNLKISEMQLKCRLLKDSFNTFSPKPGDKYIVHLHFFLKGIRAEIINKIS</sequence>
<dbReference type="EMBL" id="CP014504">
    <property type="protein sequence ID" value="AMP98254.1"/>
    <property type="molecule type" value="Genomic_DNA"/>
</dbReference>
<proteinExistence type="predicted"/>
<organism evidence="1 2">
    <name type="scientific">Pedobacter cryoconitis</name>
    <dbReference type="NCBI Taxonomy" id="188932"/>
    <lineage>
        <taxon>Bacteria</taxon>
        <taxon>Pseudomonadati</taxon>
        <taxon>Bacteroidota</taxon>
        <taxon>Sphingobacteriia</taxon>
        <taxon>Sphingobacteriales</taxon>
        <taxon>Sphingobacteriaceae</taxon>
        <taxon>Pedobacter</taxon>
    </lineage>
</organism>
<dbReference type="Pfam" id="PF13289">
    <property type="entry name" value="SIR2_2"/>
    <property type="match status" value="1"/>
</dbReference>
<dbReference type="SUPFAM" id="SSF52540">
    <property type="entry name" value="P-loop containing nucleoside triphosphate hydrolases"/>
    <property type="match status" value="1"/>
</dbReference>
<reference evidence="1 2" key="1">
    <citation type="submission" date="2016-03" db="EMBL/GenBank/DDBJ databases">
        <title>Complete genome sequence of Pedobacter cryoconitis PAMC 27485.</title>
        <authorList>
            <person name="Lee J."/>
            <person name="Kim O.-S."/>
        </authorList>
    </citation>
    <scope>NUCLEOTIDE SEQUENCE [LARGE SCALE GENOMIC DNA]</scope>
    <source>
        <strain evidence="1 2">PAMC 27485</strain>
    </source>
</reference>
<dbReference type="OrthoDB" id="1688888at2"/>
<dbReference type="RefSeq" id="WP_068398209.1">
    <property type="nucleotide sequence ID" value="NZ_CP014504.1"/>
</dbReference>
<keyword evidence="2" id="KW-1185">Reference proteome</keyword>
<accession>A0A127VAC1</accession>
<dbReference type="Proteomes" id="UP000071561">
    <property type="component" value="Chromosome"/>
</dbReference>
<protein>
    <submittedName>
        <fullName evidence="1">Uncharacterized protein</fullName>
    </submittedName>
</protein>
<dbReference type="InterPro" id="IPR027417">
    <property type="entry name" value="P-loop_NTPase"/>
</dbReference>
<dbReference type="KEGG" id="pcm:AY601_1336"/>